<evidence type="ECO:0000313" key="3">
    <source>
        <dbReference type="Proteomes" id="UP000334380"/>
    </source>
</evidence>
<dbReference type="RefSeq" id="WP_150614324.1">
    <property type="nucleotide sequence ID" value="NZ_CABPRU010000011.1"/>
</dbReference>
<gene>
    <name evidence="2" type="ORF">PTE31013_03798</name>
</gene>
<dbReference type="Proteomes" id="UP000334380">
    <property type="component" value="Unassembled WGS sequence"/>
</dbReference>
<protein>
    <submittedName>
        <fullName evidence="2">DNA-binding protein</fullName>
    </submittedName>
</protein>
<keyword evidence="2" id="KW-0238">DNA-binding</keyword>
<keyword evidence="3" id="KW-1185">Reference proteome</keyword>
<organism evidence="2 3">
    <name type="scientific">Pandoraea terrigena</name>
    <dbReference type="NCBI Taxonomy" id="2508292"/>
    <lineage>
        <taxon>Bacteria</taxon>
        <taxon>Pseudomonadati</taxon>
        <taxon>Pseudomonadota</taxon>
        <taxon>Betaproteobacteria</taxon>
        <taxon>Burkholderiales</taxon>
        <taxon>Burkholderiaceae</taxon>
        <taxon>Pandoraea</taxon>
    </lineage>
</organism>
<dbReference type="EMBL" id="CABPRU010000011">
    <property type="protein sequence ID" value="VVE33512.1"/>
    <property type="molecule type" value="Genomic_DNA"/>
</dbReference>
<reference evidence="2 3" key="1">
    <citation type="submission" date="2019-08" db="EMBL/GenBank/DDBJ databases">
        <authorList>
            <person name="Peeters C."/>
        </authorList>
    </citation>
    <scope>NUCLEOTIDE SEQUENCE [LARGE SCALE GENOMIC DNA]</scope>
    <source>
        <strain evidence="2 3">LMG 31013</strain>
    </source>
</reference>
<feature type="domain" description="DNA-binding protein H-NS-like C-terminal" evidence="1">
    <location>
        <begin position="61"/>
        <end position="92"/>
    </location>
</feature>
<accession>A0A5E4XBD9</accession>
<dbReference type="AlphaFoldDB" id="A0A5E4XBD9"/>
<dbReference type="SUPFAM" id="SSF81273">
    <property type="entry name" value="H-NS histone-like proteins"/>
    <property type="match status" value="1"/>
</dbReference>
<evidence type="ECO:0000259" key="1">
    <source>
        <dbReference type="Pfam" id="PF00816"/>
    </source>
</evidence>
<dbReference type="InterPro" id="IPR027444">
    <property type="entry name" value="H-NS_C_dom"/>
</dbReference>
<dbReference type="GO" id="GO:0003677">
    <property type="term" value="F:DNA binding"/>
    <property type="evidence" value="ECO:0007669"/>
    <property type="project" value="UniProtKB-KW"/>
</dbReference>
<dbReference type="OrthoDB" id="5297879at2"/>
<dbReference type="Pfam" id="PF00816">
    <property type="entry name" value="Histone_HNS"/>
    <property type="match status" value="1"/>
</dbReference>
<evidence type="ECO:0000313" key="2">
    <source>
        <dbReference type="EMBL" id="VVE33512.1"/>
    </source>
</evidence>
<proteinExistence type="predicted"/>
<sequence>MATYKELLAQRLQLDAQIEKAKSAEVSKIIAEVKTLIAQYELTARDLGFATGRQLKRKAEARYIDAKSGSTWSGLGREPGWIKGKDRNRFLIKGK</sequence>
<dbReference type="Gene3D" id="4.10.430.30">
    <property type="match status" value="1"/>
</dbReference>
<name>A0A5E4XBD9_9BURK</name>